<evidence type="ECO:0000256" key="5">
    <source>
        <dbReference type="ARBA" id="ARBA00022679"/>
    </source>
</evidence>
<comment type="subcellular location">
    <subcellularLocation>
        <location evidence="1 10">Endoplasmic reticulum membrane</location>
        <topology evidence="1 10">Multi-pass membrane protein</topology>
    </subcellularLocation>
</comment>
<keyword evidence="5 12" id="KW-0808">Transferase</keyword>
<evidence type="ECO:0000256" key="3">
    <source>
        <dbReference type="ARBA" id="ARBA00007063"/>
    </source>
</evidence>
<feature type="signal peptide" evidence="11">
    <location>
        <begin position="1"/>
        <end position="35"/>
    </location>
</feature>
<proteinExistence type="inferred from homology"/>
<accession>A0A0L0DLB0</accession>
<dbReference type="Proteomes" id="UP000054408">
    <property type="component" value="Unassembled WGS sequence"/>
</dbReference>
<feature type="transmembrane region" description="Helical" evidence="10">
    <location>
        <begin position="245"/>
        <end position="266"/>
    </location>
</feature>
<keyword evidence="7 10" id="KW-0256">Endoplasmic reticulum</keyword>
<dbReference type="Pfam" id="PF03901">
    <property type="entry name" value="Glyco_transf_22"/>
    <property type="match status" value="1"/>
</dbReference>
<dbReference type="InterPro" id="IPR005599">
    <property type="entry name" value="GPI_mannosylTrfase"/>
</dbReference>
<dbReference type="GO" id="GO:0005789">
    <property type="term" value="C:endoplasmic reticulum membrane"/>
    <property type="evidence" value="ECO:0007669"/>
    <property type="project" value="UniProtKB-SubCell"/>
</dbReference>
<dbReference type="EMBL" id="GL349478">
    <property type="protein sequence ID" value="KNC53119.1"/>
    <property type="molecule type" value="Genomic_DNA"/>
</dbReference>
<feature type="transmembrane region" description="Helical" evidence="10">
    <location>
        <begin position="281"/>
        <end position="300"/>
    </location>
</feature>
<feature type="chain" id="PRO_5005537614" description="Mannosyltransferase" evidence="11">
    <location>
        <begin position="36"/>
        <end position="543"/>
    </location>
</feature>
<dbReference type="RefSeq" id="XP_013754786.1">
    <property type="nucleotide sequence ID" value="XM_013899332.1"/>
</dbReference>
<keyword evidence="13" id="KW-1185">Reference proteome</keyword>
<keyword evidence="4 10" id="KW-0328">Glycosyltransferase</keyword>
<evidence type="ECO:0000256" key="7">
    <source>
        <dbReference type="ARBA" id="ARBA00022824"/>
    </source>
</evidence>
<evidence type="ECO:0000313" key="13">
    <source>
        <dbReference type="Proteomes" id="UP000054408"/>
    </source>
</evidence>
<dbReference type="PANTHER" id="PTHR22760">
    <property type="entry name" value="GLYCOSYLTRANSFERASE"/>
    <property type="match status" value="1"/>
</dbReference>
<keyword evidence="8 10" id="KW-1133">Transmembrane helix</keyword>
<feature type="transmembrane region" description="Helical" evidence="10">
    <location>
        <begin position="380"/>
        <end position="399"/>
    </location>
</feature>
<evidence type="ECO:0000256" key="11">
    <source>
        <dbReference type="SAM" id="SignalP"/>
    </source>
</evidence>
<keyword evidence="11" id="KW-0732">Signal</keyword>
<name>A0A0L0DLB0_THETB</name>
<dbReference type="PANTHER" id="PTHR22760:SF2">
    <property type="entry name" value="ALPHA-1,2-MANNOSYLTRANSFERASE ALG9"/>
    <property type="match status" value="1"/>
</dbReference>
<evidence type="ECO:0000256" key="9">
    <source>
        <dbReference type="ARBA" id="ARBA00023136"/>
    </source>
</evidence>
<feature type="transmembrane region" description="Helical" evidence="10">
    <location>
        <begin position="435"/>
        <end position="458"/>
    </location>
</feature>
<dbReference type="STRING" id="461836.A0A0L0DLB0"/>
<evidence type="ECO:0000256" key="1">
    <source>
        <dbReference type="ARBA" id="ARBA00004477"/>
    </source>
</evidence>
<feature type="transmembrane region" description="Helical" evidence="10">
    <location>
        <begin position="161"/>
        <end position="183"/>
    </location>
</feature>
<feature type="transmembrane region" description="Helical" evidence="10">
    <location>
        <begin position="203"/>
        <end position="233"/>
    </location>
</feature>
<dbReference type="EC" id="2.4.1.-" evidence="10"/>
<evidence type="ECO:0000313" key="12">
    <source>
        <dbReference type="EMBL" id="KNC53119.1"/>
    </source>
</evidence>
<dbReference type="UniPathway" id="UPA00378"/>
<comment type="similarity">
    <text evidence="3 10">Belongs to the glycosyltransferase 22 family.</text>
</comment>
<feature type="transmembrane region" description="Helical" evidence="10">
    <location>
        <begin position="312"/>
        <end position="332"/>
    </location>
</feature>
<feature type="transmembrane region" description="Helical" evidence="10">
    <location>
        <begin position="125"/>
        <end position="149"/>
    </location>
</feature>
<dbReference type="AlphaFoldDB" id="A0A0L0DLB0"/>
<sequence>MGRYYRVWSPSSGTFRKALLVALVMAVFMAPIPDCDEVFNYWEPLHYLIHGTGLQTWEYASQYALRSYAYLLAHAPPLALPLVLNATIGLGSLADGRHYPSAPVADSAWAPVWTRSLPGDANVKLLQFFALRLVLVILAIYVFSALYYVLAQRLRFSHIPIFVLVFMALAPGLFLAVPAFVPSSTAMVALTAAYAAFLDRREALAVALVGVAGLVAWPFAAWAGVPIALHMMFLGPSPLPIVRRVVKFVGFALLAGTVLIGLLLAIDSSFYGSPVLAPLNIVMYNVLATAASGGGSELYGTEPWHYYIRNGIVNFNLAFVLGLLGPFLTVLPGWLSHYNLVCGPSPAFRSRLAAYLWSIWAWLGLMLAQPHKEERFLYPIYPALCVSAAVTLACGASLLDSVLAKCSGDGDAGSSADDDDGKAAFVTRASLTSTLVWMILALFALLAVSRSVVMVVGYGAPLEVYTHLANTEFDPAFRAALPVNASVAVCVGKEWYRFPSHFFFPDARFALHFIDGGFGGLLPQAYAPLLGTLPSTTVPTWSI</sequence>
<gene>
    <name evidence="12" type="ORF">AMSG_09424</name>
</gene>
<protein>
    <recommendedName>
        <fullName evidence="10">Mannosyltransferase</fullName>
        <ecNumber evidence="10">2.4.1.-</ecNumber>
    </recommendedName>
</protein>
<evidence type="ECO:0000256" key="6">
    <source>
        <dbReference type="ARBA" id="ARBA00022692"/>
    </source>
</evidence>
<dbReference type="eggNOG" id="KOG2515">
    <property type="taxonomic scope" value="Eukaryota"/>
</dbReference>
<dbReference type="GO" id="GO:0000026">
    <property type="term" value="F:alpha-1,2-mannosyltransferase activity"/>
    <property type="evidence" value="ECO:0007669"/>
    <property type="project" value="TreeGrafter"/>
</dbReference>
<evidence type="ECO:0000256" key="10">
    <source>
        <dbReference type="RuleBase" id="RU363075"/>
    </source>
</evidence>
<reference evidence="12 13" key="1">
    <citation type="submission" date="2010-05" db="EMBL/GenBank/DDBJ databases">
        <title>The Genome Sequence of Thecamonas trahens ATCC 50062.</title>
        <authorList>
            <consortium name="The Broad Institute Genome Sequencing Platform"/>
            <person name="Russ C."/>
            <person name="Cuomo C."/>
            <person name="Shea T."/>
            <person name="Young S.K."/>
            <person name="Zeng Q."/>
            <person name="Koehrsen M."/>
            <person name="Haas B."/>
            <person name="Borodovsky M."/>
            <person name="Guigo R."/>
            <person name="Alvarado L."/>
            <person name="Berlin A."/>
            <person name="Bochicchio J."/>
            <person name="Borenstein D."/>
            <person name="Chapman S."/>
            <person name="Chen Z."/>
            <person name="Freedman E."/>
            <person name="Gellesch M."/>
            <person name="Goldberg J."/>
            <person name="Griggs A."/>
            <person name="Gujja S."/>
            <person name="Heilman E."/>
            <person name="Heiman D."/>
            <person name="Hepburn T."/>
            <person name="Howarth C."/>
            <person name="Jen D."/>
            <person name="Larson L."/>
            <person name="Mehta T."/>
            <person name="Park D."/>
            <person name="Pearson M."/>
            <person name="Roberts A."/>
            <person name="Saif S."/>
            <person name="Shenoy N."/>
            <person name="Sisk P."/>
            <person name="Stolte C."/>
            <person name="Sykes S."/>
            <person name="Thomson T."/>
            <person name="Walk T."/>
            <person name="White J."/>
            <person name="Yandava C."/>
            <person name="Burger G."/>
            <person name="Gray M.W."/>
            <person name="Holland P.W.H."/>
            <person name="King N."/>
            <person name="Lang F.B.F."/>
            <person name="Roger A.J."/>
            <person name="Ruiz-Trillo I."/>
            <person name="Lander E."/>
            <person name="Nusbaum C."/>
        </authorList>
    </citation>
    <scope>NUCLEOTIDE SEQUENCE [LARGE SCALE GENOMIC DNA]</scope>
    <source>
        <strain evidence="12 13">ATCC 50062</strain>
    </source>
</reference>
<comment type="pathway">
    <text evidence="2">Protein modification; protein glycosylation.</text>
</comment>
<evidence type="ECO:0000256" key="4">
    <source>
        <dbReference type="ARBA" id="ARBA00022676"/>
    </source>
</evidence>
<dbReference type="GeneID" id="25567887"/>
<dbReference type="OrthoDB" id="497541at2759"/>
<keyword evidence="6 10" id="KW-0812">Transmembrane</keyword>
<dbReference type="OMA" id="PRDMHAK"/>
<feature type="transmembrane region" description="Helical" evidence="10">
    <location>
        <begin position="352"/>
        <end position="368"/>
    </location>
</feature>
<evidence type="ECO:0000256" key="2">
    <source>
        <dbReference type="ARBA" id="ARBA00004922"/>
    </source>
</evidence>
<evidence type="ECO:0000256" key="8">
    <source>
        <dbReference type="ARBA" id="ARBA00022989"/>
    </source>
</evidence>
<organism evidence="12 13">
    <name type="scientific">Thecamonas trahens ATCC 50062</name>
    <dbReference type="NCBI Taxonomy" id="461836"/>
    <lineage>
        <taxon>Eukaryota</taxon>
        <taxon>Apusozoa</taxon>
        <taxon>Apusomonadida</taxon>
        <taxon>Apusomonadidae</taxon>
        <taxon>Thecamonas</taxon>
    </lineage>
</organism>
<dbReference type="GO" id="GO:0006487">
    <property type="term" value="P:protein N-linked glycosylation"/>
    <property type="evidence" value="ECO:0007669"/>
    <property type="project" value="TreeGrafter"/>
</dbReference>
<keyword evidence="9 10" id="KW-0472">Membrane</keyword>